<dbReference type="Pfam" id="PF17240">
    <property type="entry name" value="DUF5313"/>
    <property type="match status" value="1"/>
</dbReference>
<reference evidence="3" key="1">
    <citation type="journal article" date="2014" name="Int. J. Syst. Evol. Microbiol.">
        <title>Complete genome sequence of Corynebacterium casei LMG S-19264T (=DSM 44701T), isolated from a smear-ripened cheese.</title>
        <authorList>
            <consortium name="US DOE Joint Genome Institute (JGI-PGF)"/>
            <person name="Walter F."/>
            <person name="Albersmeier A."/>
            <person name="Kalinowski J."/>
            <person name="Ruckert C."/>
        </authorList>
    </citation>
    <scope>NUCLEOTIDE SEQUENCE</scope>
    <source>
        <strain evidence="3">CGMCC 4.3508</strain>
    </source>
</reference>
<keyword evidence="2" id="KW-0812">Transmembrane</keyword>
<dbReference type="EMBL" id="BMMH01000001">
    <property type="protein sequence ID" value="GGK90564.1"/>
    <property type="molecule type" value="Genomic_DNA"/>
</dbReference>
<protein>
    <recommendedName>
        <fullName evidence="5">DUF5313 domain-containing protein</fullName>
    </recommendedName>
</protein>
<evidence type="ECO:0000313" key="3">
    <source>
        <dbReference type="EMBL" id="GGK90564.1"/>
    </source>
</evidence>
<evidence type="ECO:0008006" key="5">
    <source>
        <dbReference type="Google" id="ProtNLM"/>
    </source>
</evidence>
<keyword evidence="2" id="KW-1133">Transmembrane helix</keyword>
<dbReference type="AlphaFoldDB" id="A0A917R4Z6"/>
<evidence type="ECO:0000313" key="4">
    <source>
        <dbReference type="Proteomes" id="UP000638263"/>
    </source>
</evidence>
<comment type="caution">
    <text evidence="3">The sequence shown here is derived from an EMBL/GenBank/DDBJ whole genome shotgun (WGS) entry which is preliminary data.</text>
</comment>
<name>A0A917R4Z6_9NOCA</name>
<gene>
    <name evidence="3" type="ORF">GCM10011588_01020</name>
</gene>
<feature type="transmembrane region" description="Helical" evidence="2">
    <location>
        <begin position="42"/>
        <end position="60"/>
    </location>
</feature>
<keyword evidence="4" id="KW-1185">Reference proteome</keyword>
<dbReference type="RefSeq" id="WP_058856488.1">
    <property type="nucleotide sequence ID" value="NZ_BMMH01000001.1"/>
</dbReference>
<organism evidence="3 4">
    <name type="scientific">Nocardia jinanensis</name>
    <dbReference type="NCBI Taxonomy" id="382504"/>
    <lineage>
        <taxon>Bacteria</taxon>
        <taxon>Bacillati</taxon>
        <taxon>Actinomycetota</taxon>
        <taxon>Actinomycetes</taxon>
        <taxon>Mycobacteriales</taxon>
        <taxon>Nocardiaceae</taxon>
        <taxon>Nocardia</taxon>
    </lineage>
</organism>
<proteinExistence type="predicted"/>
<keyword evidence="2" id="KW-0472">Membrane</keyword>
<feature type="transmembrane region" description="Helical" evidence="2">
    <location>
        <begin position="66"/>
        <end position="89"/>
    </location>
</feature>
<evidence type="ECO:0000256" key="1">
    <source>
        <dbReference type="SAM" id="MobiDB-lite"/>
    </source>
</evidence>
<accession>A0A917R4Z6</accession>
<evidence type="ECO:0000256" key="2">
    <source>
        <dbReference type="SAM" id="Phobius"/>
    </source>
</evidence>
<dbReference type="Proteomes" id="UP000638263">
    <property type="component" value="Unassembled WGS sequence"/>
</dbReference>
<reference evidence="3" key="2">
    <citation type="submission" date="2020-09" db="EMBL/GenBank/DDBJ databases">
        <authorList>
            <person name="Sun Q."/>
            <person name="Zhou Y."/>
        </authorList>
    </citation>
    <scope>NUCLEOTIDE SEQUENCE</scope>
    <source>
        <strain evidence="3">CGMCC 4.3508</strain>
    </source>
</reference>
<feature type="region of interest" description="Disordered" evidence="1">
    <location>
        <begin position="120"/>
        <end position="143"/>
    </location>
</feature>
<dbReference type="InterPro" id="IPR035197">
    <property type="entry name" value="DUF5313"/>
</dbReference>
<sequence>MPARTKPTPLQRIRYICGATLPDALTGWVVDDLTGPGATRRYLLRFLLPVAPPLCLFLLLPGPLWMHAAMMGLLYIPIVYFAIALVYVYRRHRLVQHGLDPDLADTAQRQRRADDRLTYERRYGRPLGPTPESPAATRRLTLP</sequence>